<keyword evidence="2" id="KW-0378">Hydrolase</keyword>
<dbReference type="GO" id="GO:0016787">
    <property type="term" value="F:hydrolase activity"/>
    <property type="evidence" value="ECO:0007669"/>
    <property type="project" value="UniProtKB-KW"/>
</dbReference>
<dbReference type="SUPFAM" id="SSF53474">
    <property type="entry name" value="alpha/beta-Hydrolases"/>
    <property type="match status" value="1"/>
</dbReference>
<protein>
    <submittedName>
        <fullName evidence="2">Alpha/beta hydrolase</fullName>
    </submittedName>
</protein>
<dbReference type="Gene3D" id="3.40.50.1820">
    <property type="entry name" value="alpha/beta hydrolase"/>
    <property type="match status" value="1"/>
</dbReference>
<feature type="domain" description="AB hydrolase-1" evidence="1">
    <location>
        <begin position="33"/>
        <end position="260"/>
    </location>
</feature>
<dbReference type="RefSeq" id="WP_138458401.1">
    <property type="nucleotide sequence ID" value="NZ_VBUU01000035.1"/>
</dbReference>
<dbReference type="EMBL" id="VBUU01000035">
    <property type="protein sequence ID" value="TLF98280.1"/>
    <property type="molecule type" value="Genomic_DNA"/>
</dbReference>
<organism evidence="2 3">
    <name type="scientific">Nocardia cyriacigeorgica</name>
    <dbReference type="NCBI Taxonomy" id="135487"/>
    <lineage>
        <taxon>Bacteria</taxon>
        <taxon>Bacillati</taxon>
        <taxon>Actinomycetota</taxon>
        <taxon>Actinomycetes</taxon>
        <taxon>Mycobacteriales</taxon>
        <taxon>Nocardiaceae</taxon>
        <taxon>Nocardia</taxon>
    </lineage>
</organism>
<reference evidence="2 3" key="1">
    <citation type="submission" date="2019-05" db="EMBL/GenBank/DDBJ databases">
        <title>Genomes sequences of two Nocardia cyriacigeorgica environmental isolates, type strains Nocardia asteroides ATCC 19247 and Nocardia cyriacigeorgica DSM 44484.</title>
        <authorList>
            <person name="Vautrin F."/>
            <person name="Bergeron E."/>
            <person name="Dubost A."/>
            <person name="Abrouk D."/>
            <person name="Rodriguez Nava V."/>
            <person name="Pujic P."/>
        </authorList>
    </citation>
    <scope>NUCLEOTIDE SEQUENCE [LARGE SCALE GENOMIC DNA]</scope>
    <source>
        <strain evidence="2 3">EML 1456</strain>
    </source>
</reference>
<dbReference type="Pfam" id="PF12697">
    <property type="entry name" value="Abhydrolase_6"/>
    <property type="match status" value="1"/>
</dbReference>
<dbReference type="InterPro" id="IPR029058">
    <property type="entry name" value="AB_hydrolase_fold"/>
</dbReference>
<evidence type="ECO:0000313" key="2">
    <source>
        <dbReference type="EMBL" id="TLF98280.1"/>
    </source>
</evidence>
<name>A0A5R8P7X3_9NOCA</name>
<comment type="caution">
    <text evidence="2">The sequence shown here is derived from an EMBL/GenBank/DDBJ whole genome shotgun (WGS) entry which is preliminary data.</text>
</comment>
<evidence type="ECO:0000259" key="1">
    <source>
        <dbReference type="Pfam" id="PF12697"/>
    </source>
</evidence>
<dbReference type="AlphaFoldDB" id="A0A5R8P7X3"/>
<accession>A0A5R8P7X3</accession>
<dbReference type="OrthoDB" id="4276066at2"/>
<proteinExistence type="predicted"/>
<gene>
    <name evidence="2" type="ORF">FEK35_25630</name>
</gene>
<dbReference type="Proteomes" id="UP000308349">
    <property type="component" value="Unassembled WGS sequence"/>
</dbReference>
<sequence>MDDMDSVEARTVVVDGITMSALYCEVARPRAVIVALHGGATTARYFDIPGRPALSLLRMGAAMGYTVVALDRPGYGASALWGDVFDEPQRRVDASYDAIDALLDGRERGAGVFLAGHSAGCDLAVRMAADDRSRALLGLELAGTGVRKHPDAMRVIEQIHRTGKAGAIRALLWEPDDLYPPELQSGRAIGSLTPRYEAAVAVDWPGDFPELARRIGVDVRLTQAEHERVWRTDAAALAEIRGFFAAAPRVVVNHQRDSGHNISAGFGAAAYHRGLLSFVEECALDPAESPAR</sequence>
<evidence type="ECO:0000313" key="3">
    <source>
        <dbReference type="Proteomes" id="UP000308349"/>
    </source>
</evidence>
<dbReference type="InterPro" id="IPR000073">
    <property type="entry name" value="AB_hydrolase_1"/>
</dbReference>